<dbReference type="InterPro" id="IPR038078">
    <property type="entry name" value="PhoU-like_sf"/>
</dbReference>
<evidence type="ECO:0000256" key="5">
    <source>
        <dbReference type="ARBA" id="ARBA00022490"/>
    </source>
</evidence>
<dbReference type="GO" id="GO:0006817">
    <property type="term" value="P:phosphate ion transport"/>
    <property type="evidence" value="ECO:0007669"/>
    <property type="project" value="UniProtKB-KW"/>
</dbReference>
<sequence>MKQHTVRAFDEALRTVAADVLDMGQLVRNQLAVADALLGDMRAGDKAAIEATENDINALDRKISDEVQRILALRQPLGVDLRTLISCDRIATDLERIADHAKNIARRVAMIAEQGTSVDLTRTRTLAGRALGQLDAVLEAIEQRDIVSAKAVWRADSDIDSLYDETFHALVQEMCREPQVAASYTNALFIAKSLERVGDHVTNIAEDLVYWVACERLNKRDADMDGS</sequence>
<accession>L0GX08</accession>
<keyword evidence="6 8" id="KW-0592">Phosphate transport</keyword>
<dbReference type="PANTHER" id="PTHR42930:SF3">
    <property type="entry name" value="PHOSPHATE-SPECIFIC TRANSPORT SYSTEM ACCESSORY PROTEIN PHOU"/>
    <property type="match status" value="1"/>
</dbReference>
<dbReference type="Proteomes" id="UP000010816">
    <property type="component" value="Chromosome"/>
</dbReference>
<dbReference type="eggNOG" id="COG0704">
    <property type="taxonomic scope" value="Bacteria"/>
</dbReference>
<comment type="similarity">
    <text evidence="2 8">Belongs to the PhoU family.</text>
</comment>
<organism evidence="10 11">
    <name type="scientific">Thioflavicoccus mobilis 8321</name>
    <dbReference type="NCBI Taxonomy" id="765912"/>
    <lineage>
        <taxon>Bacteria</taxon>
        <taxon>Pseudomonadati</taxon>
        <taxon>Pseudomonadota</taxon>
        <taxon>Gammaproteobacteria</taxon>
        <taxon>Chromatiales</taxon>
        <taxon>Chromatiaceae</taxon>
        <taxon>Thioflavicoccus</taxon>
    </lineage>
</organism>
<dbReference type="InterPro" id="IPR028366">
    <property type="entry name" value="PhoU"/>
</dbReference>
<evidence type="ECO:0000313" key="10">
    <source>
        <dbReference type="EMBL" id="AGA90491.1"/>
    </source>
</evidence>
<evidence type="ECO:0000256" key="7">
    <source>
        <dbReference type="ARBA" id="ARBA00056181"/>
    </source>
</evidence>
<dbReference type="GO" id="GO:0045936">
    <property type="term" value="P:negative regulation of phosphate metabolic process"/>
    <property type="evidence" value="ECO:0007669"/>
    <property type="project" value="InterPro"/>
</dbReference>
<feature type="domain" description="PhoU" evidence="9">
    <location>
        <begin position="125"/>
        <end position="207"/>
    </location>
</feature>
<comment type="subcellular location">
    <subcellularLocation>
        <location evidence="1 8">Cytoplasm</location>
    </subcellularLocation>
</comment>
<dbReference type="InterPro" id="IPR026022">
    <property type="entry name" value="PhoU_dom"/>
</dbReference>
<dbReference type="PIRSF" id="PIRSF003107">
    <property type="entry name" value="PhoU"/>
    <property type="match status" value="1"/>
</dbReference>
<comment type="function">
    <text evidence="7 8">Plays a role in the regulation of phosphate uptake.</text>
</comment>
<evidence type="ECO:0000256" key="2">
    <source>
        <dbReference type="ARBA" id="ARBA00008107"/>
    </source>
</evidence>
<protein>
    <recommendedName>
        <fullName evidence="8">Phosphate-specific transport system accessory protein PhoU</fullName>
    </recommendedName>
</protein>
<comment type="subunit">
    <text evidence="3 8">Homodimer.</text>
</comment>
<dbReference type="PATRIC" id="fig|765912.4.peg.1681"/>
<dbReference type="AlphaFoldDB" id="L0GX08"/>
<dbReference type="PANTHER" id="PTHR42930">
    <property type="entry name" value="PHOSPHATE-SPECIFIC TRANSPORT SYSTEM ACCESSORY PROTEIN PHOU"/>
    <property type="match status" value="1"/>
</dbReference>
<evidence type="ECO:0000313" key="11">
    <source>
        <dbReference type="Proteomes" id="UP000010816"/>
    </source>
</evidence>
<dbReference type="FunFam" id="1.20.58.220:FF:000004">
    <property type="entry name" value="Phosphate-specific transport system accessory protein PhoU"/>
    <property type="match status" value="1"/>
</dbReference>
<dbReference type="GO" id="GO:0005737">
    <property type="term" value="C:cytoplasm"/>
    <property type="evidence" value="ECO:0007669"/>
    <property type="project" value="UniProtKB-SubCell"/>
</dbReference>
<dbReference type="RefSeq" id="WP_015280632.1">
    <property type="nucleotide sequence ID" value="NC_019940.1"/>
</dbReference>
<evidence type="ECO:0000256" key="1">
    <source>
        <dbReference type="ARBA" id="ARBA00004496"/>
    </source>
</evidence>
<keyword evidence="4 8" id="KW-0813">Transport</keyword>
<evidence type="ECO:0000256" key="6">
    <source>
        <dbReference type="ARBA" id="ARBA00022592"/>
    </source>
</evidence>
<dbReference type="EMBL" id="CP003051">
    <property type="protein sequence ID" value="AGA90491.1"/>
    <property type="molecule type" value="Genomic_DNA"/>
</dbReference>
<reference evidence="10 11" key="1">
    <citation type="submission" date="2011-09" db="EMBL/GenBank/DDBJ databases">
        <title>Complete sequence of chromosome of Thioflavicoccus mobilis 8321.</title>
        <authorList>
            <consortium name="US DOE Joint Genome Institute"/>
            <person name="Lucas S."/>
            <person name="Han J."/>
            <person name="Lapidus A."/>
            <person name="Cheng J.-F."/>
            <person name="Goodwin L."/>
            <person name="Pitluck S."/>
            <person name="Peters L."/>
            <person name="Ovchinnikova G."/>
            <person name="Lu M."/>
            <person name="Detter J.C."/>
            <person name="Han C."/>
            <person name="Tapia R."/>
            <person name="Land M."/>
            <person name="Hauser L."/>
            <person name="Kyrpides N."/>
            <person name="Ivanova N."/>
            <person name="Pagani I."/>
            <person name="Vogl K."/>
            <person name="Liu Z."/>
            <person name="Imhoff J."/>
            <person name="Thiel V."/>
            <person name="Frigaard N.-U."/>
            <person name="Bryant D."/>
            <person name="Woyke T."/>
        </authorList>
    </citation>
    <scope>NUCLEOTIDE SEQUENCE [LARGE SCALE GENOMIC DNA]</scope>
    <source>
        <strain evidence="10 11">8321</strain>
    </source>
</reference>
<evidence type="ECO:0000256" key="4">
    <source>
        <dbReference type="ARBA" id="ARBA00022448"/>
    </source>
</evidence>
<proteinExistence type="inferred from homology"/>
<dbReference type="Gene3D" id="1.20.58.220">
    <property type="entry name" value="Phosphate transport system protein phou homolog 2, domain 2"/>
    <property type="match status" value="1"/>
</dbReference>
<dbReference type="Pfam" id="PF01895">
    <property type="entry name" value="PhoU"/>
    <property type="match status" value="2"/>
</dbReference>
<dbReference type="KEGG" id="tmb:Thimo_1714"/>
<evidence type="ECO:0000256" key="3">
    <source>
        <dbReference type="ARBA" id="ARBA00011738"/>
    </source>
</evidence>
<evidence type="ECO:0000256" key="8">
    <source>
        <dbReference type="PIRNR" id="PIRNR003107"/>
    </source>
</evidence>
<evidence type="ECO:0000259" key="9">
    <source>
        <dbReference type="Pfam" id="PF01895"/>
    </source>
</evidence>
<name>L0GX08_9GAMM</name>
<dbReference type="GO" id="GO:0030643">
    <property type="term" value="P:intracellular phosphate ion homeostasis"/>
    <property type="evidence" value="ECO:0007669"/>
    <property type="project" value="InterPro"/>
</dbReference>
<dbReference type="OrthoDB" id="9814256at2"/>
<dbReference type="NCBIfam" id="TIGR02135">
    <property type="entry name" value="phoU_full"/>
    <property type="match status" value="1"/>
</dbReference>
<keyword evidence="5 8" id="KW-0963">Cytoplasm</keyword>
<dbReference type="HOGENOM" id="CLU_078518_2_1_6"/>
<dbReference type="STRING" id="765912.Thimo_1714"/>
<gene>
    <name evidence="10" type="ORF">Thimo_1714</name>
</gene>
<keyword evidence="11" id="KW-1185">Reference proteome</keyword>
<dbReference type="SUPFAM" id="SSF109755">
    <property type="entry name" value="PhoU-like"/>
    <property type="match status" value="1"/>
</dbReference>
<feature type="domain" description="PhoU" evidence="9">
    <location>
        <begin position="21"/>
        <end position="108"/>
    </location>
</feature>